<name>A0AAV6UZM5_9ARAC</name>
<gene>
    <name evidence="1" type="ORF">JTE90_022507</name>
</gene>
<keyword evidence="2" id="KW-1185">Reference proteome</keyword>
<dbReference type="AlphaFoldDB" id="A0AAV6UZM5"/>
<proteinExistence type="predicted"/>
<dbReference type="Proteomes" id="UP000827092">
    <property type="component" value="Unassembled WGS sequence"/>
</dbReference>
<evidence type="ECO:0000313" key="1">
    <source>
        <dbReference type="EMBL" id="KAG8189694.1"/>
    </source>
</evidence>
<dbReference type="EMBL" id="JAFNEN010000207">
    <property type="protein sequence ID" value="KAG8189694.1"/>
    <property type="molecule type" value="Genomic_DNA"/>
</dbReference>
<sequence>MAPKYQNNSMANSLEIVPPTTPVQLLYNNFPAPLVSCYLTDGATLSLGPNHPSDRDLIHQVLYNWVAFHVVSGLSIESFKNNMLLWFP</sequence>
<reference evidence="1 2" key="1">
    <citation type="journal article" date="2022" name="Nat. Ecol. Evol.">
        <title>A masculinizing supergene underlies an exaggerated male reproductive morph in a spider.</title>
        <authorList>
            <person name="Hendrickx F."/>
            <person name="De Corte Z."/>
            <person name="Sonet G."/>
            <person name="Van Belleghem S.M."/>
            <person name="Kostlbacher S."/>
            <person name="Vangestel C."/>
        </authorList>
    </citation>
    <scope>NUCLEOTIDE SEQUENCE [LARGE SCALE GENOMIC DNA]</scope>
    <source>
        <strain evidence="1">W744_W776</strain>
    </source>
</reference>
<evidence type="ECO:0000313" key="2">
    <source>
        <dbReference type="Proteomes" id="UP000827092"/>
    </source>
</evidence>
<protein>
    <submittedName>
        <fullName evidence="1">Uncharacterized protein</fullName>
    </submittedName>
</protein>
<organism evidence="1 2">
    <name type="scientific">Oedothorax gibbosus</name>
    <dbReference type="NCBI Taxonomy" id="931172"/>
    <lineage>
        <taxon>Eukaryota</taxon>
        <taxon>Metazoa</taxon>
        <taxon>Ecdysozoa</taxon>
        <taxon>Arthropoda</taxon>
        <taxon>Chelicerata</taxon>
        <taxon>Arachnida</taxon>
        <taxon>Araneae</taxon>
        <taxon>Araneomorphae</taxon>
        <taxon>Entelegynae</taxon>
        <taxon>Araneoidea</taxon>
        <taxon>Linyphiidae</taxon>
        <taxon>Erigoninae</taxon>
        <taxon>Oedothorax</taxon>
    </lineage>
</organism>
<accession>A0AAV6UZM5</accession>
<comment type="caution">
    <text evidence="1">The sequence shown here is derived from an EMBL/GenBank/DDBJ whole genome shotgun (WGS) entry which is preliminary data.</text>
</comment>